<protein>
    <submittedName>
        <fullName evidence="1">Uncharacterized protein</fullName>
    </submittedName>
</protein>
<keyword evidence="2" id="KW-1185">Reference proteome</keyword>
<gene>
    <name evidence="1" type="ORF">HAX54_050796</name>
</gene>
<proteinExistence type="predicted"/>
<sequence>MPSCIVTIEGRQEDEQDSPAFVSCLRSPREQPSSNLSLSSLSLDHKLSNCILIEMNLDTFRDLQIGRLILSLSRSNVVSHPVSCLWSLMSLTAKALVSVVLTLKPSRTELQLVVTS</sequence>
<accession>A0ABS8WQM6</accession>
<comment type="caution">
    <text evidence="1">The sequence shown here is derived from an EMBL/GenBank/DDBJ whole genome shotgun (WGS) entry which is preliminary data.</text>
</comment>
<dbReference type="EMBL" id="JACEIK010008935">
    <property type="protein sequence ID" value="MCE3051785.1"/>
    <property type="molecule type" value="Genomic_DNA"/>
</dbReference>
<evidence type="ECO:0000313" key="2">
    <source>
        <dbReference type="Proteomes" id="UP000823775"/>
    </source>
</evidence>
<reference evidence="1 2" key="1">
    <citation type="journal article" date="2021" name="BMC Genomics">
        <title>Datura genome reveals duplications of psychoactive alkaloid biosynthetic genes and high mutation rate following tissue culture.</title>
        <authorList>
            <person name="Rajewski A."/>
            <person name="Carter-House D."/>
            <person name="Stajich J."/>
            <person name="Litt A."/>
        </authorList>
    </citation>
    <scope>NUCLEOTIDE SEQUENCE [LARGE SCALE GENOMIC DNA]</scope>
    <source>
        <strain evidence="1">AR-01</strain>
    </source>
</reference>
<organism evidence="1 2">
    <name type="scientific">Datura stramonium</name>
    <name type="common">Jimsonweed</name>
    <name type="synonym">Common thornapple</name>
    <dbReference type="NCBI Taxonomy" id="4076"/>
    <lineage>
        <taxon>Eukaryota</taxon>
        <taxon>Viridiplantae</taxon>
        <taxon>Streptophyta</taxon>
        <taxon>Embryophyta</taxon>
        <taxon>Tracheophyta</taxon>
        <taxon>Spermatophyta</taxon>
        <taxon>Magnoliopsida</taxon>
        <taxon>eudicotyledons</taxon>
        <taxon>Gunneridae</taxon>
        <taxon>Pentapetalae</taxon>
        <taxon>asterids</taxon>
        <taxon>lamiids</taxon>
        <taxon>Solanales</taxon>
        <taxon>Solanaceae</taxon>
        <taxon>Solanoideae</taxon>
        <taxon>Datureae</taxon>
        <taxon>Datura</taxon>
    </lineage>
</organism>
<dbReference type="Proteomes" id="UP000823775">
    <property type="component" value="Unassembled WGS sequence"/>
</dbReference>
<evidence type="ECO:0000313" key="1">
    <source>
        <dbReference type="EMBL" id="MCE3051785.1"/>
    </source>
</evidence>
<name>A0ABS8WQM6_DATST</name>